<keyword evidence="2" id="KW-1185">Reference proteome</keyword>
<gene>
    <name evidence="1" type="ORF">SDAV_00197</name>
</gene>
<dbReference type="KEGG" id="sphh:SDAV_00197"/>
<reference evidence="2" key="1">
    <citation type="submission" date="2018-07" db="EMBL/GenBank/DDBJ databases">
        <title>Complete Genome Sequence of Spiroplasma phoeniceum.</title>
        <authorList>
            <person name="Davis R.E."/>
            <person name="Shao J.Y."/>
            <person name="Zhao Y."/>
            <person name="Silver A."/>
            <person name="Stump z."/>
            <person name="Gasparich G."/>
        </authorList>
    </citation>
    <scope>NUCLEOTIDE SEQUENCE [LARGE SCALE GENOMIC DNA]</scope>
    <source>
        <strain evidence="2">P40</strain>
    </source>
</reference>
<dbReference type="AlphaFoldDB" id="A0A345DLV4"/>
<evidence type="ECO:0000313" key="2">
    <source>
        <dbReference type="Proteomes" id="UP000253689"/>
    </source>
</evidence>
<protein>
    <submittedName>
        <fullName evidence="1">Adhesin P123</fullName>
    </submittedName>
</protein>
<name>A0A345DLV4_9MOLU</name>
<evidence type="ECO:0000313" key="1">
    <source>
        <dbReference type="EMBL" id="AXF95192.1"/>
    </source>
</evidence>
<proteinExistence type="predicted"/>
<accession>A0A345DLV4</accession>
<organism evidence="1 2">
    <name type="scientific">Spiroplasma phoeniceum P40</name>
    <dbReference type="NCBI Taxonomy" id="1276259"/>
    <lineage>
        <taxon>Bacteria</taxon>
        <taxon>Bacillati</taxon>
        <taxon>Mycoplasmatota</taxon>
        <taxon>Mollicutes</taxon>
        <taxon>Entomoplasmatales</taxon>
        <taxon>Spiroplasmataceae</taxon>
        <taxon>Spiroplasma</taxon>
    </lineage>
</organism>
<dbReference type="EMBL" id="CP031088">
    <property type="protein sequence ID" value="AXF95192.1"/>
    <property type="molecule type" value="Genomic_DNA"/>
</dbReference>
<dbReference type="Proteomes" id="UP000253689">
    <property type="component" value="Chromosome"/>
</dbReference>
<sequence>MGGVSSCEERNFKTLNNLSLRSIGLSQTDTVNFNGSLIYDLANIEKNNIKTLFTGYTNNLTKELYENTYEVYGATLLFLLQITALYNKVDNKIKELYIQAWYTSDFKLKIRFTKTVFSELSLSFLNHSSMKFYKYFGNDKNITIDVNCADVLGIRNNSINPISITFIPRN</sequence>
<dbReference type="RefSeq" id="WP_114564197.1">
    <property type="nucleotide sequence ID" value="NZ_CP031088.1"/>
</dbReference>